<gene>
    <name evidence="1" type="ORF">SAMN04488564_112254</name>
</gene>
<accession>A0A1I6FE53</accession>
<dbReference type="AlphaFoldDB" id="A0A1I6FE53"/>
<reference evidence="2" key="1">
    <citation type="submission" date="2016-10" db="EMBL/GenBank/DDBJ databases">
        <authorList>
            <person name="Varghese N."/>
            <person name="Submissions S."/>
        </authorList>
    </citation>
    <scope>NUCLEOTIDE SEQUENCE [LARGE SCALE GENOMIC DNA]</scope>
    <source>
        <strain evidence="2">DSM 44232</strain>
    </source>
</reference>
<evidence type="ECO:0000313" key="1">
    <source>
        <dbReference type="EMBL" id="SFR28143.1"/>
    </source>
</evidence>
<dbReference type="EMBL" id="FOYL01000012">
    <property type="protein sequence ID" value="SFR28143.1"/>
    <property type="molecule type" value="Genomic_DNA"/>
</dbReference>
<evidence type="ECO:0000313" key="2">
    <source>
        <dbReference type="Proteomes" id="UP000198583"/>
    </source>
</evidence>
<dbReference type="RefSeq" id="WP_093603868.1">
    <property type="nucleotide sequence ID" value="NZ_FOYL01000012.1"/>
</dbReference>
<sequence length="85" mass="8455">MLVSLAVAFPMPRVKSAEHGAPGTALTMSGSSIDVRISRLRAGGRPAGRVRQLVNCAVAGAITLALPTVAASGAVLTVVAFACPA</sequence>
<dbReference type="OrthoDB" id="9785340at2"/>
<organism evidence="1 2">
    <name type="scientific">Lentzea waywayandensis</name>
    <dbReference type="NCBI Taxonomy" id="84724"/>
    <lineage>
        <taxon>Bacteria</taxon>
        <taxon>Bacillati</taxon>
        <taxon>Actinomycetota</taxon>
        <taxon>Actinomycetes</taxon>
        <taxon>Pseudonocardiales</taxon>
        <taxon>Pseudonocardiaceae</taxon>
        <taxon>Lentzea</taxon>
    </lineage>
</organism>
<proteinExistence type="predicted"/>
<protein>
    <submittedName>
        <fullName evidence="1">Uncharacterized protein</fullName>
    </submittedName>
</protein>
<dbReference type="Proteomes" id="UP000198583">
    <property type="component" value="Unassembled WGS sequence"/>
</dbReference>
<name>A0A1I6FE53_9PSEU</name>
<keyword evidence="2" id="KW-1185">Reference proteome</keyword>